<evidence type="ECO:0000256" key="3">
    <source>
        <dbReference type="ARBA" id="ARBA00023163"/>
    </source>
</evidence>
<dbReference type="Proteomes" id="UP000188604">
    <property type="component" value="Chromosome"/>
</dbReference>
<organism evidence="4 5">
    <name type="scientific">Neoasaia chiangmaiensis</name>
    <dbReference type="NCBI Taxonomy" id="320497"/>
    <lineage>
        <taxon>Bacteria</taxon>
        <taxon>Pseudomonadati</taxon>
        <taxon>Pseudomonadota</taxon>
        <taxon>Alphaproteobacteria</taxon>
        <taxon>Acetobacterales</taxon>
        <taxon>Acetobacteraceae</taxon>
        <taxon>Neoasaia</taxon>
    </lineage>
</organism>
<proteinExistence type="predicted"/>
<dbReference type="PROSITE" id="PS00041">
    <property type="entry name" value="HTH_ARAC_FAMILY_1"/>
    <property type="match status" value="1"/>
</dbReference>
<evidence type="ECO:0000256" key="2">
    <source>
        <dbReference type="ARBA" id="ARBA00023125"/>
    </source>
</evidence>
<dbReference type="KEGG" id="nch:A0U93_13770"/>
<dbReference type="SUPFAM" id="SSF46689">
    <property type="entry name" value="Homeodomain-like"/>
    <property type="match status" value="1"/>
</dbReference>
<dbReference type="InterPro" id="IPR009057">
    <property type="entry name" value="Homeodomain-like_sf"/>
</dbReference>
<keyword evidence="5" id="KW-1185">Reference proteome</keyword>
<dbReference type="SMART" id="SM00342">
    <property type="entry name" value="HTH_ARAC"/>
    <property type="match status" value="1"/>
</dbReference>
<evidence type="ECO:0000313" key="5">
    <source>
        <dbReference type="Proteomes" id="UP000188604"/>
    </source>
</evidence>
<dbReference type="GO" id="GO:0003700">
    <property type="term" value="F:DNA-binding transcription factor activity"/>
    <property type="evidence" value="ECO:0007669"/>
    <property type="project" value="InterPro"/>
</dbReference>
<dbReference type="RefSeq" id="WP_077807862.1">
    <property type="nucleotide sequence ID" value="NZ_BJXS01000001.1"/>
</dbReference>
<protein>
    <submittedName>
        <fullName evidence="4">Uncharacterized protein</fullName>
    </submittedName>
</protein>
<sequence length="278" mass="32061">MCETSSRVNSHYSLGDVFIVEHTAGHNETHLTPEDRLSLLLQVAHESHVTCNKDITVANVHDGFLWLHEQSHWLPHDKSHAVRIEVPRLHIMNRLPNLEKLDAVAFSTKIVPGSLLLAMARHFCHPDTEKGAHQVVEARLSDHMMDLIDMTLRSSVDLADFNDQRAWRRKRIREHIDRNLGDLTLTPQKIAEGHKISPRTLYQLFKDEPGAIAGWIATRRLEKAREALLDPYRQHISIADIARQHGFRNAAHFSRRFRSHFALSPRELRREGAKDDQR</sequence>
<evidence type="ECO:0000256" key="1">
    <source>
        <dbReference type="ARBA" id="ARBA00023015"/>
    </source>
</evidence>
<dbReference type="PANTHER" id="PTHR46796">
    <property type="entry name" value="HTH-TYPE TRANSCRIPTIONAL ACTIVATOR RHAS-RELATED"/>
    <property type="match status" value="1"/>
</dbReference>
<dbReference type="Gene3D" id="1.10.10.60">
    <property type="entry name" value="Homeodomain-like"/>
    <property type="match status" value="1"/>
</dbReference>
<dbReference type="PROSITE" id="PS01124">
    <property type="entry name" value="HTH_ARAC_FAMILY_2"/>
    <property type="match status" value="1"/>
</dbReference>
<dbReference type="InterPro" id="IPR020449">
    <property type="entry name" value="Tscrpt_reg_AraC-type_HTH"/>
</dbReference>
<dbReference type="EMBL" id="CP014691">
    <property type="protein sequence ID" value="AQS88817.1"/>
    <property type="molecule type" value="Genomic_DNA"/>
</dbReference>
<dbReference type="InterPro" id="IPR050204">
    <property type="entry name" value="AraC_XylS_family_regulators"/>
</dbReference>
<accession>A0A1U9KSV8</accession>
<evidence type="ECO:0000313" key="4">
    <source>
        <dbReference type="EMBL" id="AQS88817.1"/>
    </source>
</evidence>
<dbReference type="PANTHER" id="PTHR46796:SF6">
    <property type="entry name" value="ARAC SUBFAMILY"/>
    <property type="match status" value="1"/>
</dbReference>
<dbReference type="InterPro" id="IPR018062">
    <property type="entry name" value="HTH_AraC-typ_CS"/>
</dbReference>
<keyword evidence="1" id="KW-0805">Transcription regulation</keyword>
<reference evidence="4 5" key="1">
    <citation type="submission" date="2016-03" db="EMBL/GenBank/DDBJ databases">
        <title>Acetic acid bacteria sequencing.</title>
        <authorList>
            <person name="Brandt J."/>
            <person name="Jakob F."/>
            <person name="Vogel R.F."/>
        </authorList>
    </citation>
    <scope>NUCLEOTIDE SEQUENCE [LARGE SCALE GENOMIC DNA]</scope>
    <source>
        <strain evidence="4 5">NBRC 101099</strain>
    </source>
</reference>
<dbReference type="Pfam" id="PF12833">
    <property type="entry name" value="HTH_18"/>
    <property type="match status" value="1"/>
</dbReference>
<name>A0A1U9KSV8_9PROT</name>
<dbReference type="OrthoDB" id="5295469at2"/>
<keyword evidence="3" id="KW-0804">Transcription</keyword>
<keyword evidence="2" id="KW-0238">DNA-binding</keyword>
<dbReference type="AlphaFoldDB" id="A0A1U9KSV8"/>
<dbReference type="PRINTS" id="PR00032">
    <property type="entry name" value="HTHARAC"/>
</dbReference>
<dbReference type="GO" id="GO:0043565">
    <property type="term" value="F:sequence-specific DNA binding"/>
    <property type="evidence" value="ECO:0007669"/>
    <property type="project" value="InterPro"/>
</dbReference>
<dbReference type="STRING" id="320497.A0U93_13770"/>
<gene>
    <name evidence="4" type="ORF">A0U93_13770</name>
</gene>
<dbReference type="InterPro" id="IPR018060">
    <property type="entry name" value="HTH_AraC"/>
</dbReference>